<name>A0A1Y1Y764_9FUNG</name>
<sequence length="331" mass="37139">MGNPGQFTDLCHQYAFPICPLVGPQPDGLEPLCTPRNLDIGGTLFLEPGALIMDIASMGMAAIMAYNVYLKYTAVGRKEMLVFLYLYFFTAVFDFIMMSGLIPASNASYKYIAAIHFSLISTTIWALLVNGFVGFQFAEDGSRLSLWTLKISSFALFAAVYITAIGTFLGWSDGYSPTKPYALWAIYWVFNPVAVFLYFVLQVVLVVRTLQERWALGDLILALVSFVAANVISSWVSKVICTNTNHYLDGPFFTVIFNMFAVMMVYKYWDSITKEDLEYSYGDNIYNWEVQELLGAEDDSDFQYEFDGSSTGGSSIRGQSPLRTASRDRFL</sequence>
<organism evidence="3 4">
    <name type="scientific">Basidiobolus meristosporus CBS 931.73</name>
    <dbReference type="NCBI Taxonomy" id="1314790"/>
    <lineage>
        <taxon>Eukaryota</taxon>
        <taxon>Fungi</taxon>
        <taxon>Fungi incertae sedis</taxon>
        <taxon>Zoopagomycota</taxon>
        <taxon>Entomophthoromycotina</taxon>
        <taxon>Basidiobolomycetes</taxon>
        <taxon>Basidiobolales</taxon>
        <taxon>Basidiobolaceae</taxon>
        <taxon>Basidiobolus</taxon>
    </lineage>
</organism>
<feature type="transmembrane region" description="Helical" evidence="2">
    <location>
        <begin position="111"/>
        <end position="135"/>
    </location>
</feature>
<evidence type="ECO:0000313" key="3">
    <source>
        <dbReference type="EMBL" id="ORX93852.1"/>
    </source>
</evidence>
<gene>
    <name evidence="3" type="ORF">K493DRAFT_284322</name>
</gene>
<dbReference type="InterPro" id="IPR022057">
    <property type="entry name" value="Chs7"/>
</dbReference>
<feature type="transmembrane region" description="Helical" evidence="2">
    <location>
        <begin position="147"/>
        <end position="169"/>
    </location>
</feature>
<evidence type="ECO:0000256" key="1">
    <source>
        <dbReference type="SAM" id="MobiDB-lite"/>
    </source>
</evidence>
<dbReference type="Proteomes" id="UP000193498">
    <property type="component" value="Unassembled WGS sequence"/>
</dbReference>
<accession>A0A1Y1Y764</accession>
<keyword evidence="2" id="KW-0812">Transmembrane</keyword>
<dbReference type="GO" id="GO:0006457">
    <property type="term" value="P:protein folding"/>
    <property type="evidence" value="ECO:0007669"/>
    <property type="project" value="TreeGrafter"/>
</dbReference>
<feature type="transmembrane region" description="Helical" evidence="2">
    <location>
        <begin position="219"/>
        <end position="240"/>
    </location>
</feature>
<dbReference type="GO" id="GO:0005789">
    <property type="term" value="C:endoplasmic reticulum membrane"/>
    <property type="evidence" value="ECO:0007669"/>
    <property type="project" value="TreeGrafter"/>
</dbReference>
<dbReference type="STRING" id="1314790.A0A1Y1Y764"/>
<reference evidence="3 4" key="1">
    <citation type="submission" date="2016-07" db="EMBL/GenBank/DDBJ databases">
        <title>Pervasive Adenine N6-methylation of Active Genes in Fungi.</title>
        <authorList>
            <consortium name="DOE Joint Genome Institute"/>
            <person name="Mondo S.J."/>
            <person name="Dannebaum R.O."/>
            <person name="Kuo R.C."/>
            <person name="Labutti K."/>
            <person name="Haridas S."/>
            <person name="Kuo A."/>
            <person name="Salamov A."/>
            <person name="Ahrendt S.R."/>
            <person name="Lipzen A."/>
            <person name="Sullivan W."/>
            <person name="Andreopoulos W.B."/>
            <person name="Clum A."/>
            <person name="Lindquist E."/>
            <person name="Daum C."/>
            <person name="Ramamoorthy G.K."/>
            <person name="Gryganskyi A."/>
            <person name="Culley D."/>
            <person name="Magnuson J.K."/>
            <person name="James T.Y."/>
            <person name="O'Malley M.A."/>
            <person name="Stajich J.E."/>
            <person name="Spatafora J.W."/>
            <person name="Visel A."/>
            <person name="Grigoriev I.V."/>
        </authorList>
    </citation>
    <scope>NUCLEOTIDE SEQUENCE [LARGE SCALE GENOMIC DNA]</scope>
    <source>
        <strain evidence="3 4">CBS 931.73</strain>
    </source>
</reference>
<feature type="compositionally biased region" description="Polar residues" evidence="1">
    <location>
        <begin position="308"/>
        <end position="323"/>
    </location>
</feature>
<dbReference type="OrthoDB" id="2189463at2759"/>
<comment type="caution">
    <text evidence="3">The sequence shown here is derived from an EMBL/GenBank/DDBJ whole genome shotgun (WGS) entry which is preliminary data.</text>
</comment>
<proteinExistence type="predicted"/>
<dbReference type="PANTHER" id="PTHR35329">
    <property type="entry name" value="CHITIN SYNTHASE EXPORT CHAPERONE"/>
    <property type="match status" value="1"/>
</dbReference>
<feature type="transmembrane region" description="Helical" evidence="2">
    <location>
        <begin position="82"/>
        <end position="105"/>
    </location>
</feature>
<keyword evidence="4" id="KW-1185">Reference proteome</keyword>
<protein>
    <submittedName>
        <fullName evidence="3">Uncharacterized protein</fullName>
    </submittedName>
</protein>
<dbReference type="AlphaFoldDB" id="A0A1Y1Y764"/>
<dbReference type="GO" id="GO:0051082">
    <property type="term" value="F:unfolded protein binding"/>
    <property type="evidence" value="ECO:0007669"/>
    <property type="project" value="TreeGrafter"/>
</dbReference>
<feature type="transmembrane region" description="Helical" evidence="2">
    <location>
        <begin position="50"/>
        <end position="70"/>
    </location>
</feature>
<dbReference type="PANTHER" id="PTHR35329:SF1">
    <property type="entry name" value="CHITIN SYNTHASE EXPORT CHAPERONE"/>
    <property type="match status" value="1"/>
</dbReference>
<feature type="region of interest" description="Disordered" evidence="1">
    <location>
        <begin position="308"/>
        <end position="331"/>
    </location>
</feature>
<dbReference type="Pfam" id="PF12271">
    <property type="entry name" value="Chs7"/>
    <property type="match status" value="1"/>
</dbReference>
<evidence type="ECO:0000313" key="4">
    <source>
        <dbReference type="Proteomes" id="UP000193498"/>
    </source>
</evidence>
<evidence type="ECO:0000256" key="2">
    <source>
        <dbReference type="SAM" id="Phobius"/>
    </source>
</evidence>
<dbReference type="InParanoid" id="A0A1Y1Y764"/>
<keyword evidence="2" id="KW-1133">Transmembrane helix</keyword>
<dbReference type="EMBL" id="MCFE01000221">
    <property type="protein sequence ID" value="ORX93852.1"/>
    <property type="molecule type" value="Genomic_DNA"/>
</dbReference>
<feature type="transmembrane region" description="Helical" evidence="2">
    <location>
        <begin position="252"/>
        <end position="269"/>
    </location>
</feature>
<feature type="transmembrane region" description="Helical" evidence="2">
    <location>
        <begin position="181"/>
        <end position="207"/>
    </location>
</feature>
<keyword evidence="2" id="KW-0472">Membrane</keyword>